<name>A0A7M5X6L1_9CNID</name>
<dbReference type="Proteomes" id="UP000594262">
    <property type="component" value="Unplaced"/>
</dbReference>
<feature type="compositionally biased region" description="Polar residues" evidence="1">
    <location>
        <begin position="936"/>
        <end position="945"/>
    </location>
</feature>
<dbReference type="Gene3D" id="3.40.50.300">
    <property type="entry name" value="P-loop containing nucleotide triphosphate hydrolases"/>
    <property type="match status" value="1"/>
</dbReference>
<reference evidence="2" key="1">
    <citation type="submission" date="2021-01" db="UniProtKB">
        <authorList>
            <consortium name="EnsemblMetazoa"/>
        </authorList>
    </citation>
    <scope>IDENTIFICATION</scope>
</reference>
<feature type="compositionally biased region" description="Basic and acidic residues" evidence="1">
    <location>
        <begin position="949"/>
        <end position="961"/>
    </location>
</feature>
<feature type="compositionally biased region" description="Polar residues" evidence="1">
    <location>
        <begin position="771"/>
        <end position="792"/>
    </location>
</feature>
<evidence type="ECO:0000313" key="2">
    <source>
        <dbReference type="EnsemblMetazoa" id="CLYHEMP018661.1"/>
    </source>
</evidence>
<dbReference type="RefSeq" id="XP_066930223.1">
    <property type="nucleotide sequence ID" value="XM_067074122.1"/>
</dbReference>
<dbReference type="AlphaFoldDB" id="A0A7M5X6L1"/>
<feature type="compositionally biased region" description="Basic and acidic residues" evidence="1">
    <location>
        <begin position="801"/>
        <end position="812"/>
    </location>
</feature>
<dbReference type="EnsemblMetazoa" id="CLYHEMT018661.1">
    <property type="protein sequence ID" value="CLYHEMP018661.1"/>
    <property type="gene ID" value="CLYHEMG018661"/>
</dbReference>
<dbReference type="InterPro" id="IPR027417">
    <property type="entry name" value="P-loop_NTPase"/>
</dbReference>
<organism evidence="2 3">
    <name type="scientific">Clytia hemisphaerica</name>
    <dbReference type="NCBI Taxonomy" id="252671"/>
    <lineage>
        <taxon>Eukaryota</taxon>
        <taxon>Metazoa</taxon>
        <taxon>Cnidaria</taxon>
        <taxon>Hydrozoa</taxon>
        <taxon>Hydroidolina</taxon>
        <taxon>Leptothecata</taxon>
        <taxon>Obeliida</taxon>
        <taxon>Clytiidae</taxon>
        <taxon>Clytia</taxon>
    </lineage>
</organism>
<accession>A0A7M5X6L1</accession>
<feature type="region of interest" description="Disordered" evidence="1">
    <location>
        <begin position="762"/>
        <end position="822"/>
    </location>
</feature>
<feature type="compositionally biased region" description="Low complexity" evidence="1">
    <location>
        <begin position="634"/>
        <end position="650"/>
    </location>
</feature>
<proteinExistence type="predicted"/>
<feature type="region of interest" description="Disordered" evidence="1">
    <location>
        <begin position="625"/>
        <end position="651"/>
    </location>
</feature>
<dbReference type="OrthoDB" id="5976409at2759"/>
<evidence type="ECO:0000313" key="3">
    <source>
        <dbReference type="Proteomes" id="UP000594262"/>
    </source>
</evidence>
<feature type="compositionally biased region" description="Polar residues" evidence="1">
    <location>
        <begin position="982"/>
        <end position="991"/>
    </location>
</feature>
<keyword evidence="3" id="KW-1185">Reference proteome</keyword>
<feature type="compositionally biased region" description="Low complexity" evidence="1">
    <location>
        <begin position="850"/>
        <end position="868"/>
    </location>
</feature>
<dbReference type="GeneID" id="136817802"/>
<sequence length="991" mass="111296">MERDFDNTASQEKEEDDFNPVKELRCALVKTSLKSFVVEHAARYYQAAAFRVMLPSPPEVEVWLARQRMEERLAQESMVVGFFSCATALQNVSKDKKTNQNIAGISFWVMFDAPEMVIESFENHLTRIARDIGLETVHSKAVKGRGIKSITGGYVSSLYITLKDHNNEALLHHFAKSQMKCVRKAAQEEDITLENVEMTEGERYSSKKLTSLWLLESMATDVASELKKSVKCLDGLMNIKLVDLTSSENPVIAAPRPVSKLMQGITAIKSYMERFGYGLFDGHIYKRAPAAKFTYVYCSSVLDFVHFTLGSPDVADQIGSQVNPIINLLSVSSCRVIKPIKIDYNFIEVTPFGTCFNIREKCFQVDPVDLEGSPRAFVKYTYDEKRTPNPKPFVQGVENSFGNPVILRKFYKKYYQLLMHGQFPHKESKLCLVGPADSGKTSWFAPFQGVIPVRYIAGVMNDGRFSAALISNNTQICMMDEWTPDSLSCEDAKRVLQGGMNFLPQKHKSGLRVNYNSGFFITTNVYPDFGNERDNEAIKKRLEVFQTSSLKRRDPSVAAWLRMNCMEVFHYLANELRGEPIFDTPTQRWNGLQTAPGTGAIFNDFDFDPLQLMYNDEIERFSFSQSLKDSQQQNPTDNSGNGDTNDNANGEGSLVQALDHAVLQADKEVGVHYEDLVWETPLFDNYSENCDGLYIEKVLTLASNQDGEWEKLKLTDNAKNMFRRRLRSKWEGADSVYDAWLIRKGCQRSWFDYHDLYANHPEFDPNAEQEPPTQASKVITDSPIKSYQQPSVPETDDSDDDTVHDQLDEVDHPNPTSSTAKVTSCIKSNLASPVSALDDAVTADEKEALQEPQETVTKVTTVPETPTKSSQPPTTETDHATREDEKPTKSSANTKSCAESSIESDASIQTDTLEDPPADHDDKPSGKRSFRLSLKRCTQSQSAIALSSDDDKTPKKLKTDSEGSIEFDISKDVDSDTKIIHVSSNSSSETD</sequence>
<feature type="compositionally biased region" description="Basic and acidic residues" evidence="1">
    <location>
        <begin position="876"/>
        <end position="888"/>
    </location>
</feature>
<feature type="compositionally biased region" description="Basic and acidic residues" evidence="1">
    <location>
        <begin position="968"/>
        <end position="979"/>
    </location>
</feature>
<feature type="region of interest" description="Disordered" evidence="1">
    <location>
        <begin position="844"/>
        <end position="991"/>
    </location>
</feature>
<dbReference type="SUPFAM" id="SSF52540">
    <property type="entry name" value="P-loop containing nucleoside triphosphate hydrolases"/>
    <property type="match status" value="1"/>
</dbReference>
<evidence type="ECO:0000256" key="1">
    <source>
        <dbReference type="SAM" id="MobiDB-lite"/>
    </source>
</evidence>
<evidence type="ECO:0008006" key="4">
    <source>
        <dbReference type="Google" id="ProtNLM"/>
    </source>
</evidence>
<protein>
    <recommendedName>
        <fullName evidence="4">SF3 helicase domain-containing protein</fullName>
    </recommendedName>
</protein>
<feature type="compositionally biased region" description="Polar residues" evidence="1">
    <location>
        <begin position="889"/>
        <end position="911"/>
    </location>
</feature>